<dbReference type="STRING" id="318586.Pden_0262"/>
<evidence type="ECO:0000313" key="2">
    <source>
        <dbReference type="Proteomes" id="UP000000361"/>
    </source>
</evidence>
<dbReference type="InterPro" id="IPR044925">
    <property type="entry name" value="His-Me_finger_sf"/>
</dbReference>
<protein>
    <recommendedName>
        <fullName evidence="3">HNH nuclease domain-containing protein</fullName>
    </recommendedName>
</protein>
<reference evidence="2" key="1">
    <citation type="submission" date="2006-12" db="EMBL/GenBank/DDBJ databases">
        <title>Complete sequence of chromosome 1 of Paracoccus denitrificans PD1222.</title>
        <authorList>
            <person name="Copeland A."/>
            <person name="Lucas S."/>
            <person name="Lapidus A."/>
            <person name="Barry K."/>
            <person name="Detter J.C."/>
            <person name="Glavina del Rio T."/>
            <person name="Hammon N."/>
            <person name="Israni S."/>
            <person name="Dalin E."/>
            <person name="Tice H."/>
            <person name="Pitluck S."/>
            <person name="Munk A.C."/>
            <person name="Brettin T."/>
            <person name="Bruce D."/>
            <person name="Han C."/>
            <person name="Tapia R."/>
            <person name="Gilna P."/>
            <person name="Schmutz J."/>
            <person name="Larimer F."/>
            <person name="Land M."/>
            <person name="Hauser L."/>
            <person name="Kyrpides N."/>
            <person name="Lykidis A."/>
            <person name="Spiro S."/>
            <person name="Richardson D.J."/>
            <person name="Moir J.W.B."/>
            <person name="Ferguson S.J."/>
            <person name="van Spanning R.J.M."/>
            <person name="Richardson P."/>
        </authorList>
    </citation>
    <scope>NUCLEOTIDE SEQUENCE [LARGE SCALE GENOMIC DNA]</scope>
    <source>
        <strain evidence="2">Pd 1222</strain>
    </source>
</reference>
<sequence>MTAIGICLVCGCDRPIHARCLCNAHYKRFRRHGDPLGGNTSVGDPIKFLKFAILYCGNNCLLWPFSKNPFGYGQIAIERFPKLVHRIVCEEVHGPPVRPDDHAAHSCGNGHLGCVNPIHIRWATAKENEADKIIHGSRSRGERHGAHKLSEAHVRQIRRWRGTMSCRDIGKLLGVSPSTVNRIHNGGRWGWLE</sequence>
<dbReference type="HOGENOM" id="CLU_099810_1_0_5"/>
<name>A1AYN2_PARDP</name>
<dbReference type="eggNOG" id="ENOG50340MS">
    <property type="taxonomic scope" value="Bacteria"/>
</dbReference>
<keyword evidence="2" id="KW-1185">Reference proteome</keyword>
<dbReference type="OrthoDB" id="6631788at2"/>
<dbReference type="EnsemblBacteria" id="ABL68376">
    <property type="protein sequence ID" value="ABL68376"/>
    <property type="gene ID" value="Pden_0262"/>
</dbReference>
<dbReference type="Proteomes" id="UP000000361">
    <property type="component" value="Chromosome 1"/>
</dbReference>
<gene>
    <name evidence="1" type="ordered locus">Pden_0262</name>
</gene>
<dbReference type="AlphaFoldDB" id="A1AYN2"/>
<accession>A1AYN2</accession>
<dbReference type="KEGG" id="pde:Pden_0262"/>
<organism evidence="1 2">
    <name type="scientific">Paracoccus denitrificans (strain Pd 1222)</name>
    <dbReference type="NCBI Taxonomy" id="318586"/>
    <lineage>
        <taxon>Bacteria</taxon>
        <taxon>Pseudomonadati</taxon>
        <taxon>Pseudomonadota</taxon>
        <taxon>Alphaproteobacteria</taxon>
        <taxon>Rhodobacterales</taxon>
        <taxon>Paracoccaceae</taxon>
        <taxon>Paracoccus</taxon>
    </lineage>
</organism>
<proteinExistence type="predicted"/>
<dbReference type="SUPFAM" id="SSF54060">
    <property type="entry name" value="His-Me finger endonucleases"/>
    <property type="match status" value="1"/>
</dbReference>
<evidence type="ECO:0008006" key="3">
    <source>
        <dbReference type="Google" id="ProtNLM"/>
    </source>
</evidence>
<evidence type="ECO:0000313" key="1">
    <source>
        <dbReference type="EMBL" id="ABL68376.1"/>
    </source>
</evidence>
<dbReference type="EMBL" id="CP000489">
    <property type="protein sequence ID" value="ABL68376.1"/>
    <property type="molecule type" value="Genomic_DNA"/>
</dbReference>